<keyword evidence="4" id="KW-1185">Reference proteome</keyword>
<feature type="coiled-coil region" evidence="1">
    <location>
        <begin position="293"/>
        <end position="334"/>
    </location>
</feature>
<dbReference type="AlphaFoldDB" id="A0A9W9A9T5"/>
<dbReference type="Proteomes" id="UP001150266">
    <property type="component" value="Unassembled WGS sequence"/>
</dbReference>
<evidence type="ECO:0000313" key="3">
    <source>
        <dbReference type="EMBL" id="KAJ4477188.1"/>
    </source>
</evidence>
<evidence type="ECO:0000313" key="4">
    <source>
        <dbReference type="Proteomes" id="UP001150266"/>
    </source>
</evidence>
<reference evidence="3" key="1">
    <citation type="submission" date="2022-08" db="EMBL/GenBank/DDBJ databases">
        <title>A Global Phylogenomic Analysis of the Shiitake Genus Lentinula.</title>
        <authorList>
            <consortium name="DOE Joint Genome Institute"/>
            <person name="Sierra-Patev S."/>
            <person name="Min B."/>
            <person name="Naranjo-Ortiz M."/>
            <person name="Looney B."/>
            <person name="Konkel Z."/>
            <person name="Slot J.C."/>
            <person name="Sakamoto Y."/>
            <person name="Steenwyk J.L."/>
            <person name="Rokas A."/>
            <person name="Carro J."/>
            <person name="Camarero S."/>
            <person name="Ferreira P."/>
            <person name="Molpeceres G."/>
            <person name="Ruiz-Duenas F.J."/>
            <person name="Serrano A."/>
            <person name="Henrissat B."/>
            <person name="Drula E."/>
            <person name="Hughes K.W."/>
            <person name="Mata J.L."/>
            <person name="Ishikawa N.K."/>
            <person name="Vargas-Isla R."/>
            <person name="Ushijima S."/>
            <person name="Smith C.A."/>
            <person name="Ahrendt S."/>
            <person name="Andreopoulos W."/>
            <person name="He G."/>
            <person name="Labutti K."/>
            <person name="Lipzen A."/>
            <person name="Ng V."/>
            <person name="Riley R."/>
            <person name="Sandor L."/>
            <person name="Barry K."/>
            <person name="Martinez A.T."/>
            <person name="Xiao Y."/>
            <person name="Gibbons J.G."/>
            <person name="Terashima K."/>
            <person name="Grigoriev I.V."/>
            <person name="Hibbett D.S."/>
        </authorList>
    </citation>
    <scope>NUCLEOTIDE SEQUENCE</scope>
    <source>
        <strain evidence="3">JLM2183</strain>
    </source>
</reference>
<organism evidence="3 4">
    <name type="scientific">Lentinula aciculospora</name>
    <dbReference type="NCBI Taxonomy" id="153920"/>
    <lineage>
        <taxon>Eukaryota</taxon>
        <taxon>Fungi</taxon>
        <taxon>Dikarya</taxon>
        <taxon>Basidiomycota</taxon>
        <taxon>Agaricomycotina</taxon>
        <taxon>Agaricomycetes</taxon>
        <taxon>Agaricomycetidae</taxon>
        <taxon>Agaricales</taxon>
        <taxon>Marasmiineae</taxon>
        <taxon>Omphalotaceae</taxon>
        <taxon>Lentinula</taxon>
    </lineage>
</organism>
<evidence type="ECO:0000256" key="1">
    <source>
        <dbReference type="SAM" id="Coils"/>
    </source>
</evidence>
<feature type="coiled-coil region" evidence="1">
    <location>
        <begin position="18"/>
        <end position="56"/>
    </location>
</feature>
<accession>A0A9W9A9T5</accession>
<feature type="coiled-coil region" evidence="1">
    <location>
        <begin position="114"/>
        <end position="243"/>
    </location>
</feature>
<proteinExistence type="predicted"/>
<feature type="compositionally biased region" description="Basic residues" evidence="2">
    <location>
        <begin position="438"/>
        <end position="448"/>
    </location>
</feature>
<keyword evidence="1" id="KW-0175">Coiled coil</keyword>
<sequence>MSRRAVTPSLEASQQSHIDDLVRRNRTHEQTIRNLKDELTQEKSRAKTTVQDIQHKLHAEKREWREACDTLQACHRIHHLRLQVALEKQRSDQLVEQELLRKEKVATLQREFAITKFQMQETLLERRISELEDEITEVRQLREKERQASKARISKLAAHLGMQEEQLNASEQARADLETELNELHKTNAETQVSSDSLSVKLERTTLQLDGERSKNADLERVNDEIKRSNDELKRQVAKWRSLESKGDTEMETERKKRVEIEVQLQAVQIQLGKREQDFTKAEKRTEKAKQYLDDWKSNAEVYQSELEELKKKFAKLEKVNKKLLAEVDSLKETRIAKNYLVGSEEEVAHVVSQVVPSSPAPVFVAETSKRKNASNKPSSKPLPRQIRKGIVPAASSSHSPVDVNIDIPASSRAKGKGKLLLAETESDAETEIEQPQRKTRSRPKPRSKPSSSTSDLDIEIIAPEEFKGRKGKRKASPLPAVHEQRDEGGWNMSREQSPVPVKRRKRNDYPQPPKPKLKAQGGGARGKNVRPSVAESTASTVTADPEPGGSGSQKPATTRKRKINLFPTSSKMDLATLDFGSQGSGIPSVLSPLKPEQAIPARSTSFLSLLKR</sequence>
<dbReference type="OrthoDB" id="2681654at2759"/>
<name>A0A9W9A9T5_9AGAR</name>
<protein>
    <submittedName>
        <fullName evidence="3">Uncharacterized protein</fullName>
    </submittedName>
</protein>
<gene>
    <name evidence="3" type="ORF">J3R30DRAFT_3483137</name>
</gene>
<comment type="caution">
    <text evidence="3">The sequence shown here is derived from an EMBL/GenBank/DDBJ whole genome shotgun (WGS) entry which is preliminary data.</text>
</comment>
<feature type="region of interest" description="Disordered" evidence="2">
    <location>
        <begin position="367"/>
        <end position="568"/>
    </location>
</feature>
<evidence type="ECO:0000256" key="2">
    <source>
        <dbReference type="SAM" id="MobiDB-lite"/>
    </source>
</evidence>
<dbReference type="EMBL" id="JAOTPV010000010">
    <property type="protein sequence ID" value="KAJ4477188.1"/>
    <property type="molecule type" value="Genomic_DNA"/>
</dbReference>